<dbReference type="AlphaFoldDB" id="A0A226ERV7"/>
<keyword evidence="1" id="KW-0175">Coiled coil</keyword>
<evidence type="ECO:0000313" key="4">
    <source>
        <dbReference type="Proteomes" id="UP000198287"/>
    </source>
</evidence>
<feature type="coiled-coil region" evidence="1">
    <location>
        <begin position="149"/>
        <end position="194"/>
    </location>
</feature>
<sequence>MNEENVNGGGDMAPVTEEQPNLVEEVVVEESVTLLDDLRREEVVPQQPEVVQPELAPLLLDWSGVVIPQPDAELLLKPEIIASLDVDLLPPPPPVASQEPVNWEERCALLERQLQRAAEATTLRKRLIEIRETESKSLTSKLKLLSEAISEEKRLRNDLLTRVEAAELECGTVKDKLRRNLEALERMKGHHERRVTMLSANLEIADIKAQGTARKLEESHRKGAEQKGLLEELTMKLNENKKVTKTMEKQVKKLSDKNAFLTSQVALIGQLLGDDNTTGDNPSTSTPSSPPVDEEGSLWKIKNIIRQSENAESRDDQVPSGSKKDEEDEGVELSSLLELENDDDSESEPVKDIPGEESCYKRVEGPTGPKFILSVSRTFIKLKDLILEKRSLQQQIDGLKNLNTKLESKTDKQEHRLYCVTKELNKTWHLVSKLKLQQDRLHNNEAFLRFELKENRAIVEKLKKEMQSYKEKWRKVREKNDESQCVWQQLKDEFAQRRQESLSRQGGQSSSSASSPISLSNSPSPPREDSSLSLEEVDDFCAGIDLGDAMTPPPTPSEDVTTTNVPADPEG</sequence>
<dbReference type="OrthoDB" id="8191583at2759"/>
<protein>
    <submittedName>
        <fullName evidence="3">Uncharacterized protein</fullName>
    </submittedName>
</protein>
<dbReference type="EMBL" id="LNIX01000002">
    <property type="protein sequence ID" value="OXA59897.1"/>
    <property type="molecule type" value="Genomic_DNA"/>
</dbReference>
<gene>
    <name evidence="3" type="ORF">Fcan01_04119</name>
</gene>
<name>A0A226ERV7_FOLCA</name>
<feature type="compositionally biased region" description="Low complexity" evidence="2">
    <location>
        <begin position="273"/>
        <end position="287"/>
    </location>
</feature>
<feature type="compositionally biased region" description="Basic and acidic residues" evidence="2">
    <location>
        <begin position="309"/>
        <end position="325"/>
    </location>
</feature>
<evidence type="ECO:0000256" key="1">
    <source>
        <dbReference type="SAM" id="Coils"/>
    </source>
</evidence>
<accession>A0A226ERV7</accession>
<feature type="coiled-coil region" evidence="1">
    <location>
        <begin position="382"/>
        <end position="416"/>
    </location>
</feature>
<feature type="region of interest" description="Disordered" evidence="2">
    <location>
        <begin position="1"/>
        <end position="21"/>
    </location>
</feature>
<feature type="compositionally biased region" description="Basic and acidic residues" evidence="2">
    <location>
        <begin position="348"/>
        <end position="362"/>
    </location>
</feature>
<feature type="compositionally biased region" description="Low complexity" evidence="2">
    <location>
        <begin position="502"/>
        <end position="522"/>
    </location>
</feature>
<reference evidence="3 4" key="1">
    <citation type="submission" date="2015-12" db="EMBL/GenBank/DDBJ databases">
        <title>The genome of Folsomia candida.</title>
        <authorList>
            <person name="Faddeeva A."/>
            <person name="Derks M.F."/>
            <person name="Anvar Y."/>
            <person name="Smit S."/>
            <person name="Van Straalen N."/>
            <person name="Roelofs D."/>
        </authorList>
    </citation>
    <scope>NUCLEOTIDE SEQUENCE [LARGE SCALE GENOMIC DNA]</scope>
    <source>
        <strain evidence="3 4">VU population</strain>
        <tissue evidence="3">Whole body</tissue>
    </source>
</reference>
<proteinExistence type="predicted"/>
<comment type="caution">
    <text evidence="3">The sequence shown here is derived from an EMBL/GenBank/DDBJ whole genome shotgun (WGS) entry which is preliminary data.</text>
</comment>
<evidence type="ECO:0000313" key="3">
    <source>
        <dbReference type="EMBL" id="OXA59897.1"/>
    </source>
</evidence>
<feature type="coiled-coil region" evidence="1">
    <location>
        <begin position="452"/>
        <end position="479"/>
    </location>
</feature>
<dbReference type="Proteomes" id="UP000198287">
    <property type="component" value="Unassembled WGS sequence"/>
</dbReference>
<keyword evidence="4" id="KW-1185">Reference proteome</keyword>
<organism evidence="3 4">
    <name type="scientific">Folsomia candida</name>
    <name type="common">Springtail</name>
    <dbReference type="NCBI Taxonomy" id="158441"/>
    <lineage>
        <taxon>Eukaryota</taxon>
        <taxon>Metazoa</taxon>
        <taxon>Ecdysozoa</taxon>
        <taxon>Arthropoda</taxon>
        <taxon>Hexapoda</taxon>
        <taxon>Collembola</taxon>
        <taxon>Entomobryomorpha</taxon>
        <taxon>Isotomoidea</taxon>
        <taxon>Isotomidae</taxon>
        <taxon>Proisotominae</taxon>
        <taxon>Folsomia</taxon>
    </lineage>
</organism>
<feature type="region of interest" description="Disordered" evidence="2">
    <location>
        <begin position="272"/>
        <end position="362"/>
    </location>
</feature>
<feature type="region of interest" description="Disordered" evidence="2">
    <location>
        <begin position="497"/>
        <end position="571"/>
    </location>
</feature>
<evidence type="ECO:0000256" key="2">
    <source>
        <dbReference type="SAM" id="MobiDB-lite"/>
    </source>
</evidence>